<keyword evidence="2" id="KW-0689">Ribosomal protein</keyword>
<dbReference type="GO" id="GO:0022625">
    <property type="term" value="C:cytosolic large ribosomal subunit"/>
    <property type="evidence" value="ECO:0007669"/>
    <property type="project" value="TreeGrafter"/>
</dbReference>
<evidence type="ECO:0000256" key="3">
    <source>
        <dbReference type="ARBA" id="ARBA00023274"/>
    </source>
</evidence>
<keyword evidence="3" id="KW-0687">Ribonucleoprotein</keyword>
<evidence type="ECO:0000313" key="4">
    <source>
        <dbReference type="EMBL" id="CAG8520157.1"/>
    </source>
</evidence>
<comment type="similarity">
    <text evidence="1">Belongs to the eukaryotic ribosomal protein P1/P2 family.</text>
</comment>
<dbReference type="Gene3D" id="1.10.10.1410">
    <property type="match status" value="1"/>
</dbReference>
<dbReference type="GO" id="GO:0003735">
    <property type="term" value="F:structural constituent of ribosome"/>
    <property type="evidence" value="ECO:0007669"/>
    <property type="project" value="TreeGrafter"/>
</dbReference>
<gene>
    <name evidence="4" type="ORF">CPELLU_LOCUS3347</name>
</gene>
<keyword evidence="5" id="KW-1185">Reference proteome</keyword>
<dbReference type="AlphaFoldDB" id="A0A9N9A8I8"/>
<dbReference type="EMBL" id="CAJVQA010001608">
    <property type="protein sequence ID" value="CAG8520157.1"/>
    <property type="molecule type" value="Genomic_DNA"/>
</dbReference>
<dbReference type="Pfam" id="PF00428">
    <property type="entry name" value="Ribosomal_60s"/>
    <property type="match status" value="1"/>
</dbReference>
<organism evidence="4 5">
    <name type="scientific">Cetraspora pellucida</name>
    <dbReference type="NCBI Taxonomy" id="1433469"/>
    <lineage>
        <taxon>Eukaryota</taxon>
        <taxon>Fungi</taxon>
        <taxon>Fungi incertae sedis</taxon>
        <taxon>Mucoromycota</taxon>
        <taxon>Glomeromycotina</taxon>
        <taxon>Glomeromycetes</taxon>
        <taxon>Diversisporales</taxon>
        <taxon>Gigasporaceae</taxon>
        <taxon>Cetraspora</taxon>
    </lineage>
</organism>
<accession>A0A9N9A8I8</accession>
<evidence type="ECO:0000256" key="2">
    <source>
        <dbReference type="ARBA" id="ARBA00022980"/>
    </source>
</evidence>
<evidence type="ECO:0000256" key="1">
    <source>
        <dbReference type="ARBA" id="ARBA00005436"/>
    </source>
</evidence>
<dbReference type="CDD" id="cd05831">
    <property type="entry name" value="Ribosomal_P1"/>
    <property type="match status" value="1"/>
</dbReference>
<proteinExistence type="inferred from homology"/>
<dbReference type="PANTHER" id="PTHR45696:SF10">
    <property type="entry name" value="LARGE RIBOSOMAL SUBUNIT PROTEIN P1"/>
    <property type="match status" value="1"/>
</dbReference>
<dbReference type="Proteomes" id="UP000789759">
    <property type="component" value="Unassembled WGS sequence"/>
</dbReference>
<dbReference type="FunFam" id="1.10.10.1410:FF:000001">
    <property type="entry name" value="60S acidic ribosomal protein P1"/>
    <property type="match status" value="1"/>
</dbReference>
<sequence length="100" mass="10930">MSDNELAIVYAALILADDGVEITAEKLQTLTKTAGIDVEPVWANLFAKALEGKNVSDLLMNVGSEEEKPADGGESSDEDMGLGMFFITLYESLYEFRFES</sequence>
<evidence type="ECO:0000313" key="5">
    <source>
        <dbReference type="Proteomes" id="UP000789759"/>
    </source>
</evidence>
<reference evidence="4" key="1">
    <citation type="submission" date="2021-06" db="EMBL/GenBank/DDBJ databases">
        <authorList>
            <person name="Kallberg Y."/>
            <person name="Tangrot J."/>
            <person name="Rosling A."/>
        </authorList>
    </citation>
    <scope>NUCLEOTIDE SEQUENCE</scope>
    <source>
        <strain evidence="4">FL966</strain>
    </source>
</reference>
<protein>
    <submittedName>
        <fullName evidence="4">20092_t:CDS:1</fullName>
    </submittedName>
</protein>
<dbReference type="PANTHER" id="PTHR45696">
    <property type="entry name" value="60S ACIDIC RIBOSOMAL PROTEIN P1"/>
    <property type="match status" value="1"/>
</dbReference>
<dbReference type="InterPro" id="IPR038716">
    <property type="entry name" value="P1/P2_N_sf"/>
</dbReference>
<dbReference type="GO" id="GO:0002181">
    <property type="term" value="P:cytoplasmic translation"/>
    <property type="evidence" value="ECO:0007669"/>
    <property type="project" value="TreeGrafter"/>
</dbReference>
<dbReference type="GO" id="GO:0043021">
    <property type="term" value="F:ribonucleoprotein complex binding"/>
    <property type="evidence" value="ECO:0007669"/>
    <property type="project" value="TreeGrafter"/>
</dbReference>
<dbReference type="OrthoDB" id="2194681at2759"/>
<dbReference type="GO" id="GO:0030295">
    <property type="term" value="F:protein kinase activator activity"/>
    <property type="evidence" value="ECO:0007669"/>
    <property type="project" value="TreeGrafter"/>
</dbReference>
<name>A0A9N9A8I8_9GLOM</name>
<comment type="caution">
    <text evidence="4">The sequence shown here is derived from an EMBL/GenBank/DDBJ whole genome shotgun (WGS) entry which is preliminary data.</text>
</comment>